<dbReference type="InterPro" id="IPR026960">
    <property type="entry name" value="RVT-Znf"/>
</dbReference>
<dbReference type="EnsemblPlants" id="evm.model.07.783">
    <property type="protein sequence ID" value="cds.evm.model.07.783"/>
    <property type="gene ID" value="evm.TU.07.783"/>
</dbReference>
<dbReference type="OMA" id="ELIWISS"/>
<feature type="domain" description="Reverse transcriptase zinc-binding" evidence="1">
    <location>
        <begin position="195"/>
        <end position="277"/>
    </location>
</feature>
<name>A0A803Q6E2_CANSA</name>
<dbReference type="PANTHER" id="PTHR33116:SF84">
    <property type="entry name" value="RNA-DIRECTED DNA POLYMERASE"/>
    <property type="match status" value="1"/>
</dbReference>
<reference evidence="2" key="2">
    <citation type="submission" date="2021-03" db="UniProtKB">
        <authorList>
            <consortium name="EnsemblPlants"/>
        </authorList>
    </citation>
    <scope>IDENTIFICATION</scope>
</reference>
<organism evidence="2 3">
    <name type="scientific">Cannabis sativa</name>
    <name type="common">Hemp</name>
    <name type="synonym">Marijuana</name>
    <dbReference type="NCBI Taxonomy" id="3483"/>
    <lineage>
        <taxon>Eukaryota</taxon>
        <taxon>Viridiplantae</taxon>
        <taxon>Streptophyta</taxon>
        <taxon>Embryophyta</taxon>
        <taxon>Tracheophyta</taxon>
        <taxon>Spermatophyta</taxon>
        <taxon>Magnoliopsida</taxon>
        <taxon>eudicotyledons</taxon>
        <taxon>Gunneridae</taxon>
        <taxon>Pentapetalae</taxon>
        <taxon>rosids</taxon>
        <taxon>fabids</taxon>
        <taxon>Rosales</taxon>
        <taxon>Cannabaceae</taxon>
        <taxon>Cannabis</taxon>
    </lineage>
</organism>
<dbReference type="PANTHER" id="PTHR33116">
    <property type="entry name" value="REVERSE TRANSCRIPTASE ZINC-BINDING DOMAIN-CONTAINING PROTEIN-RELATED-RELATED"/>
    <property type="match status" value="1"/>
</dbReference>
<evidence type="ECO:0000259" key="1">
    <source>
        <dbReference type="Pfam" id="PF13966"/>
    </source>
</evidence>
<dbReference type="Pfam" id="PF13966">
    <property type="entry name" value="zf-RVT"/>
    <property type="match status" value="1"/>
</dbReference>
<keyword evidence="3" id="KW-1185">Reference proteome</keyword>
<proteinExistence type="predicted"/>
<dbReference type="Proteomes" id="UP000596661">
    <property type="component" value="Chromosome 7"/>
</dbReference>
<evidence type="ECO:0000313" key="2">
    <source>
        <dbReference type="EnsemblPlants" id="cds.evm.model.07.783"/>
    </source>
</evidence>
<evidence type="ECO:0000313" key="3">
    <source>
        <dbReference type="Proteomes" id="UP000596661"/>
    </source>
</evidence>
<dbReference type="EMBL" id="UZAU01000648">
    <property type="status" value="NOT_ANNOTATED_CDS"/>
    <property type="molecule type" value="Genomic_DNA"/>
</dbReference>
<dbReference type="Gramene" id="evm.model.07.783">
    <property type="protein sequence ID" value="cds.evm.model.07.783"/>
    <property type="gene ID" value="evm.TU.07.783"/>
</dbReference>
<protein>
    <recommendedName>
        <fullName evidence="1">Reverse transcriptase zinc-binding domain-containing protein</fullName>
    </recommendedName>
</protein>
<accession>A0A803Q6E2</accession>
<reference evidence="2" key="1">
    <citation type="submission" date="2018-11" db="EMBL/GenBank/DDBJ databases">
        <authorList>
            <person name="Grassa J C."/>
        </authorList>
    </citation>
    <scope>NUCLEOTIDE SEQUENCE [LARGE SCALE GENOMIC DNA]</scope>
</reference>
<dbReference type="AlphaFoldDB" id="A0A803Q6E2"/>
<sequence>MSGFTREDLPFKYLGLPICAKRISKEECKLLVDKMIARIKVWSTRNLSYAGRVVLINSVLLNIHAYWSQVMILPKRVVADIEAICRSFLGKGQSVMAGAGNIAWKNICKPKKSGGICFMSIHEWNKAAVIKNIWAIASKKDNLWVKWVHNVYINKDSWWEYEAPIQSSWYWKKLVELKNEWKDQINTSQFAAGNYKISDVYNHMTVGNQVCHWSKQVWSRMNIPKHSFLLWLAVQDRLKTRRRLVRFQIATDAQCILCNESDETAEHLYFCCKFSKECLEQVKAWLGWGATTISLQEIIRWINRAKKSKFGRADISLHSLDFSLSYLENRGAFYGRETILKCSR</sequence>